<keyword evidence="1" id="KW-0812">Transmembrane</keyword>
<keyword evidence="3" id="KW-1185">Reference proteome</keyword>
<dbReference type="Proteomes" id="UP000197587">
    <property type="component" value="Unassembled WGS sequence"/>
</dbReference>
<dbReference type="EMBL" id="JASZ02000001">
    <property type="protein sequence ID" value="OWK99492.1"/>
    <property type="molecule type" value="Genomic_DNA"/>
</dbReference>
<keyword evidence="1" id="KW-0472">Membrane</keyword>
<organism evidence="2 3">
    <name type="scientific">Kaistella haifensis DSM 19056</name>
    <dbReference type="NCBI Taxonomy" id="1450526"/>
    <lineage>
        <taxon>Bacteria</taxon>
        <taxon>Pseudomonadati</taxon>
        <taxon>Bacteroidota</taxon>
        <taxon>Flavobacteriia</taxon>
        <taxon>Flavobacteriales</taxon>
        <taxon>Weeksellaceae</taxon>
        <taxon>Chryseobacterium group</taxon>
        <taxon>Kaistella</taxon>
    </lineage>
</organism>
<protein>
    <submittedName>
        <fullName evidence="2">Uncharacterized protein</fullName>
    </submittedName>
</protein>
<sequence length="110" mass="12472">MQRVIIYFFAGIVISFLLNYFLLGSQGWALDLYYAIAFGAAWGMAYFLDDEKFTLAQKLGISFLGMGVLIILGFLLFDIEKAVPSVIKFSMVFVAYYVFASFKSSKSLRR</sequence>
<feature type="transmembrane region" description="Helical" evidence="1">
    <location>
        <begin position="59"/>
        <end position="77"/>
    </location>
</feature>
<comment type="caution">
    <text evidence="2">The sequence shown here is derived from an EMBL/GenBank/DDBJ whole genome shotgun (WGS) entry which is preliminary data.</text>
</comment>
<keyword evidence="1" id="KW-1133">Transmembrane helix</keyword>
<accession>A0A246BCT7</accession>
<evidence type="ECO:0000313" key="2">
    <source>
        <dbReference type="EMBL" id="OWK99492.1"/>
    </source>
</evidence>
<dbReference type="AlphaFoldDB" id="A0A246BCT7"/>
<evidence type="ECO:0000313" key="3">
    <source>
        <dbReference type="Proteomes" id="UP000197587"/>
    </source>
</evidence>
<evidence type="ECO:0000256" key="1">
    <source>
        <dbReference type="SAM" id="Phobius"/>
    </source>
</evidence>
<name>A0A246BCT7_9FLAO</name>
<feature type="transmembrane region" description="Helical" evidence="1">
    <location>
        <begin position="83"/>
        <end position="102"/>
    </location>
</feature>
<feature type="transmembrane region" description="Helical" evidence="1">
    <location>
        <begin position="28"/>
        <end position="47"/>
    </location>
</feature>
<dbReference type="RefSeq" id="WP_088263385.1">
    <property type="nucleotide sequence ID" value="NZ_JASZ02000001.1"/>
</dbReference>
<gene>
    <name evidence="2" type="ORF">AP75_00675</name>
</gene>
<feature type="transmembrane region" description="Helical" evidence="1">
    <location>
        <begin position="5"/>
        <end position="22"/>
    </location>
</feature>
<reference evidence="2 3" key="1">
    <citation type="submission" date="2017-05" db="EMBL/GenBank/DDBJ databases">
        <title>Genome of Chryseobacterium haifense.</title>
        <authorList>
            <person name="Newman J.D."/>
        </authorList>
    </citation>
    <scope>NUCLEOTIDE SEQUENCE [LARGE SCALE GENOMIC DNA]</scope>
    <source>
        <strain evidence="2 3">DSM 19056</strain>
    </source>
</reference>
<proteinExistence type="predicted"/>